<gene>
    <name evidence="5" type="ORF">BU24DRAFT_494142</name>
</gene>
<feature type="compositionally biased region" description="Low complexity" evidence="1">
    <location>
        <begin position="1084"/>
        <end position="1094"/>
    </location>
</feature>
<evidence type="ECO:0000313" key="6">
    <source>
        <dbReference type="Proteomes" id="UP000799778"/>
    </source>
</evidence>
<name>A0A6A5XLM8_9PLEO</name>
<keyword evidence="2" id="KW-1133">Transmembrane helix</keyword>
<dbReference type="EMBL" id="ML978071">
    <property type="protein sequence ID" value="KAF2013717.1"/>
    <property type="molecule type" value="Genomic_DNA"/>
</dbReference>
<evidence type="ECO:0000313" key="5">
    <source>
        <dbReference type="EMBL" id="KAF2013717.1"/>
    </source>
</evidence>
<feature type="signal peptide" evidence="3">
    <location>
        <begin position="1"/>
        <end position="22"/>
    </location>
</feature>
<feature type="region of interest" description="Disordered" evidence="1">
    <location>
        <begin position="1240"/>
        <end position="1292"/>
    </location>
</feature>
<dbReference type="InterPro" id="IPR013783">
    <property type="entry name" value="Ig-like_fold"/>
</dbReference>
<dbReference type="Pfam" id="PF05345">
    <property type="entry name" value="He_PIG"/>
    <property type="match status" value="2"/>
</dbReference>
<dbReference type="SUPFAM" id="SSF49313">
    <property type="entry name" value="Cadherin-like"/>
    <property type="match status" value="3"/>
</dbReference>
<dbReference type="Proteomes" id="UP000799778">
    <property type="component" value="Unassembled WGS sequence"/>
</dbReference>
<sequence length="1323" mass="144372">MATIRRTALLFVSIILISVAGASPPQVNFPISSQAPPVARAGQPFQFQFASTTFEPEPDRLQYSLIGNPLWLSIHGHNRTLYGTPRTKDVGTVTFTITAAGEAGAVANLDSSLVVTEDRGPTLNTNVSEVLSKAGQLSGPKRLALLPSQPFEIDFPADTFISENKNTFYFASLDNHTPLPSWISFDADAIRFAGTPPATSIPQVYDVLLMVSNLPGYATASLSFSLVVSNHQFFFNPLQDTITVNKGDEVNIKGLREHLLLDGSPILDSDVGSASADVPSWLSFDENTLDVKGNPPSGLMSQDIEISVIDRFGDAANHSIHLVFKSALFTGELGRINITAGRYFEYQIPSSVLANKEEQVRIDFGSLAKWLGFNSANLTMSGTIPKDHSPVDTQATIIATSKDGNMKDMQSFHVHISGSDAVGDEPTGTGATGEFAHPPSKRAGVIAGATVGALIGASIFIALLLVLCRRKKKQDGYISPRVPRSPRKVDISRPIMIHDEWERHDNSFDRDLEKAGSREKTPEHPPQLNLDLAMRRKASQSFSSDISESETKILTAFDRSSWGFKDEAGPSHRPHESMKIPTAMARRESEKSNATTAPVPTQRPKSAVYRDSHHSSGPPVNRRLTELGHSRQTPSRSNNSVSGLRRPLSNNSYSTKSTSILSTVPSALPQSPAAKHITQLTIPKDKRRSVRLVASPSNALIDRNLVDRRTIDEKRRSYIRKRASNQFPAPFFGADSDRSSSAAYKSPPAFINDSEPPSMPAPSPEISRVAAKSGDGDATKFERELPASLRIRKPSETPSVEPPQSTITFTGSLRKPPTARSFTNRYTTSAISDQRRVQKRYERAGAPVYPGTDIPRRSSTRQSLRAQELKSSLNNLTGSKIFDDAEMSESVYSTEEEDIEEYERRTTIKAGQYTLPPLKLNSSKPRRKGSKRSSNRDSRRDDKNDLKRDTKVAIKKISERDPTPFSLALEHGGKENHSSTYSLDLTSYHKGKAKSTQATQSPERPKTTIATTTPSRQRSSRQPRAESRTTARSSTAQRDGDAVLSDRQSQYRSRHSRTQSRYSTTKQGRDRSRTQSSAYPYFDAATAPLTTPTAEEPPSPSKSDKENIPSLPADGSTEASLISRDTSGNVLNYAEAEDPTIEILNGSSIGFRTSNGRINSSARRSRLARSFSDQQAQNLPPSVGAPSRRNTAVPGTNSNRNSHAADATIGLGLDLTGGGYAGQLPEPESNVQRGRERLPLSVLDDGNGNGNGDAITPSSPEHLRIGETKAKRPISSEVDEELKVGNSRKGRRTWGRSIRRIVPSGSSNIWGSGAGDRETKAFL</sequence>
<dbReference type="InterPro" id="IPR015919">
    <property type="entry name" value="Cadherin-like_sf"/>
</dbReference>
<reference evidence="5" key="1">
    <citation type="journal article" date="2020" name="Stud. Mycol.">
        <title>101 Dothideomycetes genomes: a test case for predicting lifestyles and emergence of pathogens.</title>
        <authorList>
            <person name="Haridas S."/>
            <person name="Albert R."/>
            <person name="Binder M."/>
            <person name="Bloem J."/>
            <person name="Labutti K."/>
            <person name="Salamov A."/>
            <person name="Andreopoulos B."/>
            <person name="Baker S."/>
            <person name="Barry K."/>
            <person name="Bills G."/>
            <person name="Bluhm B."/>
            <person name="Cannon C."/>
            <person name="Castanera R."/>
            <person name="Culley D."/>
            <person name="Daum C."/>
            <person name="Ezra D."/>
            <person name="Gonzalez J."/>
            <person name="Henrissat B."/>
            <person name="Kuo A."/>
            <person name="Liang C."/>
            <person name="Lipzen A."/>
            <person name="Lutzoni F."/>
            <person name="Magnuson J."/>
            <person name="Mondo S."/>
            <person name="Nolan M."/>
            <person name="Ohm R."/>
            <person name="Pangilinan J."/>
            <person name="Park H.-J."/>
            <person name="Ramirez L."/>
            <person name="Alfaro M."/>
            <person name="Sun H."/>
            <person name="Tritt A."/>
            <person name="Yoshinaga Y."/>
            <person name="Zwiers L.-H."/>
            <person name="Turgeon B."/>
            <person name="Goodwin S."/>
            <person name="Spatafora J."/>
            <person name="Crous P."/>
            <person name="Grigoriev I."/>
        </authorList>
    </citation>
    <scope>NUCLEOTIDE SEQUENCE</scope>
    <source>
        <strain evidence="5">CBS 175.79</strain>
    </source>
</reference>
<feature type="domain" description="Dystroglycan-type cadherin-like" evidence="4">
    <location>
        <begin position="141"/>
        <end position="235"/>
    </location>
</feature>
<feature type="domain" description="Dystroglycan-type cadherin-like" evidence="4">
    <location>
        <begin position="26"/>
        <end position="122"/>
    </location>
</feature>
<protein>
    <recommendedName>
        <fullName evidence="4">Dystroglycan-type cadherin-like domain-containing protein</fullName>
    </recommendedName>
</protein>
<evidence type="ECO:0000256" key="1">
    <source>
        <dbReference type="SAM" id="MobiDB-lite"/>
    </source>
</evidence>
<feature type="compositionally biased region" description="Low complexity" evidence="1">
    <location>
        <begin position="1011"/>
        <end position="1022"/>
    </location>
</feature>
<keyword evidence="2" id="KW-0472">Membrane</keyword>
<dbReference type="RefSeq" id="XP_033382056.1">
    <property type="nucleotide sequence ID" value="XM_033534019.1"/>
</dbReference>
<evidence type="ECO:0000256" key="3">
    <source>
        <dbReference type="SAM" id="SignalP"/>
    </source>
</evidence>
<dbReference type="GO" id="GO:0005509">
    <property type="term" value="F:calcium ion binding"/>
    <property type="evidence" value="ECO:0007669"/>
    <property type="project" value="InterPro"/>
</dbReference>
<evidence type="ECO:0000259" key="4">
    <source>
        <dbReference type="SMART" id="SM00736"/>
    </source>
</evidence>
<feature type="compositionally biased region" description="Basic and acidic residues" evidence="1">
    <location>
        <begin position="1261"/>
        <end position="1270"/>
    </location>
</feature>
<feature type="compositionally biased region" description="Polar residues" evidence="1">
    <location>
        <begin position="630"/>
        <end position="656"/>
    </location>
</feature>
<keyword evidence="2" id="KW-0812">Transmembrane</keyword>
<dbReference type="OrthoDB" id="41532at2759"/>
<feature type="chain" id="PRO_5025618929" description="Dystroglycan-type cadherin-like domain-containing protein" evidence="3">
    <location>
        <begin position="23"/>
        <end position="1323"/>
    </location>
</feature>
<accession>A0A6A5XLM8</accession>
<feature type="region of interest" description="Disordered" evidence="1">
    <location>
        <begin position="1147"/>
        <end position="1204"/>
    </location>
</feature>
<dbReference type="GO" id="GO:0016020">
    <property type="term" value="C:membrane"/>
    <property type="evidence" value="ECO:0007669"/>
    <property type="project" value="InterPro"/>
</dbReference>
<feature type="compositionally biased region" description="Basic residues" evidence="1">
    <location>
        <begin position="924"/>
        <end position="933"/>
    </location>
</feature>
<feature type="compositionally biased region" description="Low complexity" evidence="1">
    <location>
        <begin position="1157"/>
        <end position="1172"/>
    </location>
</feature>
<dbReference type="GeneID" id="54291416"/>
<feature type="region of interest" description="Disordered" evidence="1">
    <location>
        <begin position="584"/>
        <end position="656"/>
    </location>
</feature>
<feature type="compositionally biased region" description="Basic and acidic residues" evidence="1">
    <location>
        <begin position="934"/>
        <end position="962"/>
    </location>
</feature>
<feature type="compositionally biased region" description="Polar residues" evidence="1">
    <location>
        <begin position="1147"/>
        <end position="1156"/>
    </location>
</feature>
<feature type="region of interest" description="Disordered" evidence="1">
    <location>
        <begin position="729"/>
        <end position="776"/>
    </location>
</feature>
<keyword evidence="3" id="KW-0732">Signal</keyword>
<dbReference type="SMART" id="SM00736">
    <property type="entry name" value="CADG"/>
    <property type="match status" value="2"/>
</dbReference>
<feature type="compositionally biased region" description="Polar residues" evidence="1">
    <location>
        <begin position="1188"/>
        <end position="1202"/>
    </location>
</feature>
<feature type="transmembrane region" description="Helical" evidence="2">
    <location>
        <begin position="445"/>
        <end position="467"/>
    </location>
</feature>
<dbReference type="Gene3D" id="2.60.40.10">
    <property type="entry name" value="Immunoglobulins"/>
    <property type="match status" value="3"/>
</dbReference>
<organism evidence="5 6">
    <name type="scientific">Aaosphaeria arxii CBS 175.79</name>
    <dbReference type="NCBI Taxonomy" id="1450172"/>
    <lineage>
        <taxon>Eukaryota</taxon>
        <taxon>Fungi</taxon>
        <taxon>Dikarya</taxon>
        <taxon>Ascomycota</taxon>
        <taxon>Pezizomycotina</taxon>
        <taxon>Dothideomycetes</taxon>
        <taxon>Pleosporomycetidae</taxon>
        <taxon>Pleosporales</taxon>
        <taxon>Pleosporales incertae sedis</taxon>
        <taxon>Aaosphaeria</taxon>
    </lineage>
</organism>
<feature type="region of interest" description="Disordered" evidence="1">
    <location>
        <begin position="904"/>
        <end position="1123"/>
    </location>
</feature>
<proteinExistence type="predicted"/>
<dbReference type="InterPro" id="IPR006644">
    <property type="entry name" value="Cadg"/>
</dbReference>
<keyword evidence="6" id="KW-1185">Reference proteome</keyword>
<evidence type="ECO:0000256" key="2">
    <source>
        <dbReference type="SAM" id="Phobius"/>
    </source>
</evidence>